<dbReference type="AlphaFoldDB" id="A0A392UME4"/>
<comment type="caution">
    <text evidence="1">The sequence shown here is derived from an EMBL/GenBank/DDBJ whole genome shotgun (WGS) entry which is preliminary data.</text>
</comment>
<feature type="non-terminal residue" evidence="1">
    <location>
        <position position="1"/>
    </location>
</feature>
<dbReference type="Proteomes" id="UP000265520">
    <property type="component" value="Unassembled WGS sequence"/>
</dbReference>
<organism evidence="1 2">
    <name type="scientific">Trifolium medium</name>
    <dbReference type="NCBI Taxonomy" id="97028"/>
    <lineage>
        <taxon>Eukaryota</taxon>
        <taxon>Viridiplantae</taxon>
        <taxon>Streptophyta</taxon>
        <taxon>Embryophyta</taxon>
        <taxon>Tracheophyta</taxon>
        <taxon>Spermatophyta</taxon>
        <taxon>Magnoliopsida</taxon>
        <taxon>eudicotyledons</taxon>
        <taxon>Gunneridae</taxon>
        <taxon>Pentapetalae</taxon>
        <taxon>rosids</taxon>
        <taxon>fabids</taxon>
        <taxon>Fabales</taxon>
        <taxon>Fabaceae</taxon>
        <taxon>Papilionoideae</taxon>
        <taxon>50 kb inversion clade</taxon>
        <taxon>NPAAA clade</taxon>
        <taxon>Hologalegina</taxon>
        <taxon>IRL clade</taxon>
        <taxon>Trifolieae</taxon>
        <taxon>Trifolium</taxon>
    </lineage>
</organism>
<protein>
    <submittedName>
        <fullName evidence="1">Uncharacterized protein</fullName>
    </submittedName>
</protein>
<proteinExistence type="predicted"/>
<accession>A0A392UME4</accession>
<dbReference type="EMBL" id="LXQA010847368">
    <property type="protein sequence ID" value="MCI73824.1"/>
    <property type="molecule type" value="Genomic_DNA"/>
</dbReference>
<sequence>QEVLARHARLADEDGKVSGIEHRQEWRVAPVIKNRAQAGLGQLRAAQIHVTRRAPSCNGGSRTLSQGVQAFYFY</sequence>
<keyword evidence="2" id="KW-1185">Reference proteome</keyword>
<evidence type="ECO:0000313" key="1">
    <source>
        <dbReference type="EMBL" id="MCI73824.1"/>
    </source>
</evidence>
<evidence type="ECO:0000313" key="2">
    <source>
        <dbReference type="Proteomes" id="UP000265520"/>
    </source>
</evidence>
<name>A0A392UME4_9FABA</name>
<reference evidence="1 2" key="1">
    <citation type="journal article" date="2018" name="Front. Plant Sci.">
        <title>Red Clover (Trifolium pratense) and Zigzag Clover (T. medium) - A Picture of Genomic Similarities and Differences.</title>
        <authorList>
            <person name="Dluhosova J."/>
            <person name="Istvanek J."/>
            <person name="Nedelnik J."/>
            <person name="Repkova J."/>
        </authorList>
    </citation>
    <scope>NUCLEOTIDE SEQUENCE [LARGE SCALE GENOMIC DNA]</scope>
    <source>
        <strain evidence="2">cv. 10/8</strain>
        <tissue evidence="1">Leaf</tissue>
    </source>
</reference>